<dbReference type="Pfam" id="PF00583">
    <property type="entry name" value="Acetyltransf_1"/>
    <property type="match status" value="1"/>
</dbReference>
<comment type="caution">
    <text evidence="2">The sequence shown here is derived from an EMBL/GenBank/DDBJ whole genome shotgun (WGS) entry which is preliminary data.</text>
</comment>
<dbReference type="Gene3D" id="3.40.630.30">
    <property type="match status" value="1"/>
</dbReference>
<evidence type="ECO:0000259" key="1">
    <source>
        <dbReference type="PROSITE" id="PS51186"/>
    </source>
</evidence>
<proteinExistence type="predicted"/>
<dbReference type="PROSITE" id="PS51186">
    <property type="entry name" value="GNAT"/>
    <property type="match status" value="1"/>
</dbReference>
<gene>
    <name evidence="2" type="ORF">AE0388_1900</name>
</gene>
<accession>A0A0B9AS99</accession>
<dbReference type="RefSeq" id="WP_052239966.1">
    <property type="nucleotide sequence ID" value="NZ_JTJZ01000019.1"/>
</dbReference>
<dbReference type="PANTHER" id="PTHR39173">
    <property type="entry name" value="ACETYLTRANSFERASE"/>
    <property type="match status" value="1"/>
</dbReference>
<sequence>MSQILQLRPLAPADETVMRDFHEQLRADDFAFLQAEGTWDDIITTHEREARGIDLPPGRVRAEFLVAEVDGRPVGRTSIRYELNDFLFDFGGHVGYAVAPEFRRRGYAQLILSRSVERLRSAGVESVLVTCDETNIASASVIERCGGVLEDVRENSDGPPKRRYWIGADSGFPQSASTVSTSAAVTADP</sequence>
<name>A0A0B9AS99_BRELN</name>
<dbReference type="GO" id="GO:0016747">
    <property type="term" value="F:acyltransferase activity, transferring groups other than amino-acyl groups"/>
    <property type="evidence" value="ECO:0007669"/>
    <property type="project" value="InterPro"/>
</dbReference>
<dbReference type="OrthoDB" id="9797989at2"/>
<evidence type="ECO:0000313" key="2">
    <source>
        <dbReference type="EMBL" id="KHS52250.1"/>
    </source>
</evidence>
<dbReference type="InterPro" id="IPR016181">
    <property type="entry name" value="Acyl_CoA_acyltransferase"/>
</dbReference>
<reference evidence="2 3" key="1">
    <citation type="submission" date="2014-11" db="EMBL/GenBank/DDBJ databases">
        <title>Draft Genome Sequence of Brevibacterium linens AE038-8.</title>
        <authorList>
            <person name="Maizel D."/>
            <person name="Utturkar S.M."/>
            <person name="Brown S.D."/>
            <person name="Ferrero M."/>
            <person name="Rosen B.P."/>
        </authorList>
    </citation>
    <scope>NUCLEOTIDE SEQUENCE [LARGE SCALE GENOMIC DNA]</scope>
    <source>
        <strain evidence="2 3">AE038-8</strain>
    </source>
</reference>
<dbReference type="Proteomes" id="UP000031488">
    <property type="component" value="Unassembled WGS sequence"/>
</dbReference>
<evidence type="ECO:0000313" key="3">
    <source>
        <dbReference type="Proteomes" id="UP000031488"/>
    </source>
</evidence>
<dbReference type="EMBL" id="JTJZ01000019">
    <property type="protein sequence ID" value="KHS52250.1"/>
    <property type="molecule type" value="Genomic_DNA"/>
</dbReference>
<keyword evidence="2" id="KW-0808">Transferase</keyword>
<dbReference type="PANTHER" id="PTHR39173:SF1">
    <property type="entry name" value="ACETYLTRANSFERASE"/>
    <property type="match status" value="1"/>
</dbReference>
<dbReference type="InterPro" id="IPR000182">
    <property type="entry name" value="GNAT_dom"/>
</dbReference>
<keyword evidence="3" id="KW-1185">Reference proteome</keyword>
<dbReference type="CDD" id="cd04301">
    <property type="entry name" value="NAT_SF"/>
    <property type="match status" value="1"/>
</dbReference>
<organism evidence="2 3">
    <name type="scientific">Brevibacterium linens</name>
    <dbReference type="NCBI Taxonomy" id="1703"/>
    <lineage>
        <taxon>Bacteria</taxon>
        <taxon>Bacillati</taxon>
        <taxon>Actinomycetota</taxon>
        <taxon>Actinomycetes</taxon>
        <taxon>Micrococcales</taxon>
        <taxon>Brevibacteriaceae</taxon>
        <taxon>Brevibacterium</taxon>
    </lineage>
</organism>
<dbReference type="PATRIC" id="fig|1703.6.peg.1788"/>
<feature type="domain" description="N-acetyltransferase" evidence="1">
    <location>
        <begin position="5"/>
        <end position="169"/>
    </location>
</feature>
<dbReference type="AlphaFoldDB" id="A0A0B9AS99"/>
<protein>
    <submittedName>
        <fullName evidence="2">GCN5-related N-acetyltransferase</fullName>
    </submittedName>
</protein>
<dbReference type="SUPFAM" id="SSF55729">
    <property type="entry name" value="Acyl-CoA N-acyltransferases (Nat)"/>
    <property type="match status" value="1"/>
</dbReference>